<dbReference type="AlphaFoldDB" id="M9YSP3"/>
<reference evidence="3 4" key="1">
    <citation type="journal article" date="2013" name="Genome Announc.">
        <title>Complete Genome Sequences of Azotobacter vinelandii Wild-Type Strain CA and Tungsten-Tolerant Mutant Strain CA6.</title>
        <authorList>
            <person name="Noar J.D."/>
            <person name="Bruno-Barcena J.M."/>
        </authorList>
    </citation>
    <scope>NUCLEOTIDE SEQUENCE [LARGE SCALE GENOMIC DNA]</scope>
    <source>
        <strain evidence="3 4">CA6</strain>
    </source>
</reference>
<accession>M9YSP3</accession>
<dbReference type="PIRSF" id="PIRSF006169">
    <property type="entry name" value="UCP006169"/>
    <property type="match status" value="1"/>
</dbReference>
<organism evidence="3 4">
    <name type="scientific">Azotobacter vinelandii CA6</name>
    <dbReference type="NCBI Taxonomy" id="1283331"/>
    <lineage>
        <taxon>Bacteria</taxon>
        <taxon>Pseudomonadati</taxon>
        <taxon>Pseudomonadota</taxon>
        <taxon>Gammaproteobacteria</taxon>
        <taxon>Pseudomonadales</taxon>
        <taxon>Pseudomonadaceae</taxon>
        <taxon>Azotobacter</taxon>
    </lineage>
</organism>
<sequence>MLIPHHLLEAETLTRLIEDFVTREGTDNGEETPLESRVLRVRQALERGEALILFEPDSQQCQLVAKRDVPKEWLD</sequence>
<dbReference type="HAMAP" id="MF_00690">
    <property type="entry name" value="UPF0270"/>
    <property type="match status" value="1"/>
</dbReference>
<dbReference type="Proteomes" id="UP000012988">
    <property type="component" value="Chromosome"/>
</dbReference>
<dbReference type="EMBL" id="CP005095">
    <property type="protein sequence ID" value="AGK21387.1"/>
    <property type="molecule type" value="Genomic_DNA"/>
</dbReference>
<proteinExistence type="inferred from homology"/>
<comment type="similarity">
    <text evidence="1 2">Belongs to the UPF0270 family.</text>
</comment>
<dbReference type="Pfam" id="PF06794">
    <property type="entry name" value="UPF0270"/>
    <property type="match status" value="1"/>
</dbReference>
<dbReference type="InterPro" id="IPR036685">
    <property type="entry name" value="YehU-like_sf"/>
</dbReference>
<dbReference type="HOGENOM" id="CLU_186759_2_0_6"/>
<evidence type="ECO:0000313" key="3">
    <source>
        <dbReference type="EMBL" id="AGK21387.1"/>
    </source>
</evidence>
<dbReference type="SUPFAM" id="SSF118001">
    <property type="entry name" value="YehU-like"/>
    <property type="match status" value="1"/>
</dbReference>
<gene>
    <name evidence="3" type="ORF">AvCA6_35000</name>
</gene>
<protein>
    <recommendedName>
        <fullName evidence="2">UPF0270 protein AvCA6_35000</fullName>
    </recommendedName>
</protein>
<dbReference type="PATRIC" id="fig|1283331.3.peg.3337"/>
<evidence type="ECO:0000256" key="2">
    <source>
        <dbReference type="HAMAP-Rule" id="MF_00690"/>
    </source>
</evidence>
<dbReference type="RefSeq" id="WP_012702029.1">
    <property type="nucleotide sequence ID" value="NC_021150.1"/>
</dbReference>
<dbReference type="InterPro" id="IPR010648">
    <property type="entry name" value="UPF0270"/>
</dbReference>
<evidence type="ECO:0000313" key="4">
    <source>
        <dbReference type="Proteomes" id="UP000012988"/>
    </source>
</evidence>
<evidence type="ECO:0000256" key="1">
    <source>
        <dbReference type="ARBA" id="ARBA00006450"/>
    </source>
</evidence>
<dbReference type="SMR" id="M9YSP3"/>
<dbReference type="NCBIfam" id="NF001441">
    <property type="entry name" value="PRK00304.1"/>
    <property type="match status" value="1"/>
</dbReference>
<dbReference type="KEGG" id="avd:AvCA6_35000"/>
<name>M9YSP3_AZOVI</name>
<dbReference type="GeneID" id="88186503"/>
<dbReference type="Gene3D" id="1.10.10.610">
    <property type="entry name" value="YehU-like"/>
    <property type="match status" value="1"/>
</dbReference>